<evidence type="ECO:0000313" key="3">
    <source>
        <dbReference type="EMBL" id="EPE24867.1"/>
    </source>
</evidence>
<dbReference type="Pfam" id="PF01926">
    <property type="entry name" value="MMR_HSR1"/>
    <property type="match status" value="1"/>
</dbReference>
<keyword evidence="3" id="KW-0378">Hydrolase</keyword>
<dbReference type="CDD" id="cd00882">
    <property type="entry name" value="Ras_like_GTPase"/>
    <property type="match status" value="1"/>
</dbReference>
<dbReference type="EMBL" id="KE145372">
    <property type="protein sequence ID" value="EPE24867.1"/>
    <property type="molecule type" value="Genomic_DNA"/>
</dbReference>
<dbReference type="RefSeq" id="XP_008087782.1">
    <property type="nucleotide sequence ID" value="XM_008089591.1"/>
</dbReference>
<proteinExistence type="predicted"/>
<dbReference type="GeneID" id="19470489"/>
<reference evidence="3 4" key="1">
    <citation type="journal article" date="2013" name="BMC Genomics">
        <title>Genomics-driven discovery of the pneumocandin biosynthetic gene cluster in the fungus Glarea lozoyensis.</title>
        <authorList>
            <person name="Chen L."/>
            <person name="Yue Q."/>
            <person name="Zhang X."/>
            <person name="Xiang M."/>
            <person name="Wang C."/>
            <person name="Li S."/>
            <person name="Che Y."/>
            <person name="Ortiz-Lopez F.J."/>
            <person name="Bills G.F."/>
            <person name="Liu X."/>
            <person name="An Z."/>
        </authorList>
    </citation>
    <scope>NUCLEOTIDE SEQUENCE [LARGE SCALE GENOMIC DNA]</scope>
    <source>
        <strain evidence="4">ATCC 20868 / MF5171</strain>
    </source>
</reference>
<keyword evidence="4" id="KW-1185">Reference proteome</keyword>
<gene>
    <name evidence="3" type="ORF">GLAREA_11448</name>
</gene>
<name>S3CEG1_GLAL2</name>
<organism evidence="3 4">
    <name type="scientific">Glarea lozoyensis (strain ATCC 20868 / MF5171)</name>
    <dbReference type="NCBI Taxonomy" id="1116229"/>
    <lineage>
        <taxon>Eukaryota</taxon>
        <taxon>Fungi</taxon>
        <taxon>Dikarya</taxon>
        <taxon>Ascomycota</taxon>
        <taxon>Pezizomycotina</taxon>
        <taxon>Leotiomycetes</taxon>
        <taxon>Helotiales</taxon>
        <taxon>Helotiaceae</taxon>
        <taxon>Glarea</taxon>
    </lineage>
</organism>
<evidence type="ECO:0000259" key="2">
    <source>
        <dbReference type="Pfam" id="PF01926"/>
    </source>
</evidence>
<evidence type="ECO:0000313" key="4">
    <source>
        <dbReference type="Proteomes" id="UP000016922"/>
    </source>
</evidence>
<dbReference type="eggNOG" id="ENOG502SMH7">
    <property type="taxonomic scope" value="Eukaryota"/>
</dbReference>
<dbReference type="OMA" id="SAYRLKC"/>
<dbReference type="KEGG" id="glz:GLAREA_11448"/>
<dbReference type="SUPFAM" id="SSF52540">
    <property type="entry name" value="P-loop containing nucleoside triphosphate hydrolases"/>
    <property type="match status" value="1"/>
</dbReference>
<dbReference type="Proteomes" id="UP000016922">
    <property type="component" value="Unassembled WGS sequence"/>
</dbReference>
<sequence>MESSAILAVMGITGAGKSSFIKLVTGDGSVKIGHSQLSETKKISSYNVYIRGKTFTLVDTPGFDDDNLSDSDVLKLLVDWLASTYKSGQKLNGILYLHRITDARMQGSSLRNLRVFKELICDGFHKNVTLGTTCWSLVPHSTAVPRETELKTSTSFWKSLIANGARLERIPNSAAEARNLVYEIASHDALALQTQRDIVDLGKAFGSLAVSKLVDHEFEELKRQQAAEIARRRGEEERERLRLERMQKEELDRIREKNRRMEGFKLKQAYCARKKPFGTCDKAGCENKLQSWKYTWREIAVPATRMTGSGIAGPVEMIAGSLNIHI</sequence>
<dbReference type="AlphaFoldDB" id="S3CEG1"/>
<feature type="domain" description="G" evidence="2">
    <location>
        <begin position="8"/>
        <end position="71"/>
    </location>
</feature>
<dbReference type="InterPro" id="IPR027417">
    <property type="entry name" value="P-loop_NTPase"/>
</dbReference>
<feature type="coiled-coil region" evidence="1">
    <location>
        <begin position="224"/>
        <end position="251"/>
    </location>
</feature>
<dbReference type="Gene3D" id="3.40.50.300">
    <property type="entry name" value="P-loop containing nucleotide triphosphate hydrolases"/>
    <property type="match status" value="1"/>
</dbReference>
<protein>
    <submittedName>
        <fullName evidence="3">p-loop containing nucleoside triphosphate hydrolase</fullName>
    </submittedName>
</protein>
<accession>S3CEG1</accession>
<dbReference type="GO" id="GO:0016787">
    <property type="term" value="F:hydrolase activity"/>
    <property type="evidence" value="ECO:0007669"/>
    <property type="project" value="UniProtKB-KW"/>
</dbReference>
<dbReference type="HOGENOM" id="CLU_018003_2_3_1"/>
<dbReference type="GO" id="GO:0005525">
    <property type="term" value="F:GTP binding"/>
    <property type="evidence" value="ECO:0007669"/>
    <property type="project" value="InterPro"/>
</dbReference>
<dbReference type="OrthoDB" id="8954335at2759"/>
<evidence type="ECO:0000256" key="1">
    <source>
        <dbReference type="SAM" id="Coils"/>
    </source>
</evidence>
<dbReference type="InterPro" id="IPR006073">
    <property type="entry name" value="GTP-bd"/>
</dbReference>
<keyword evidence="1" id="KW-0175">Coiled coil</keyword>